<proteinExistence type="inferred from homology"/>
<dbReference type="RefSeq" id="XP_002424952.1">
    <property type="nucleotide sequence ID" value="XM_002424907.1"/>
</dbReference>
<dbReference type="AlphaFoldDB" id="E0VFQ8"/>
<evidence type="ECO:0000313" key="10">
    <source>
        <dbReference type="EnsemblMetazoa" id="PHUM164360-PA"/>
    </source>
</evidence>
<dbReference type="GO" id="GO:0000938">
    <property type="term" value="C:GARP complex"/>
    <property type="evidence" value="ECO:0007669"/>
    <property type="project" value="TreeGrafter"/>
</dbReference>
<dbReference type="Pfam" id="PF20655">
    <property type="entry name" value="Vps52_C"/>
    <property type="match status" value="1"/>
</dbReference>
<evidence type="ECO:0000259" key="7">
    <source>
        <dbReference type="Pfam" id="PF04129"/>
    </source>
</evidence>
<reference evidence="9" key="2">
    <citation type="submission" date="2007-04" db="EMBL/GenBank/DDBJ databases">
        <title>The genome of the human body louse.</title>
        <authorList>
            <consortium name="The Human Body Louse Genome Consortium"/>
            <person name="Kirkness E."/>
            <person name="Walenz B."/>
            <person name="Hass B."/>
            <person name="Bruggner R."/>
            <person name="Strausberg R."/>
        </authorList>
    </citation>
    <scope>NUCLEOTIDE SEQUENCE</scope>
    <source>
        <strain>USDA</strain>
    </source>
</reference>
<dbReference type="PANTHER" id="PTHR14190:SF7">
    <property type="entry name" value="VACUOLAR PROTEIN SORTING-ASSOCIATED PROTEIN 52 HOMOLOG"/>
    <property type="match status" value="1"/>
</dbReference>
<dbReference type="STRING" id="121224.E0VFQ8"/>
<keyword evidence="5" id="KW-0653">Protein transport</keyword>
<dbReference type="EMBL" id="DS235123">
    <property type="protein sequence ID" value="EEB12214.1"/>
    <property type="molecule type" value="Genomic_DNA"/>
</dbReference>
<evidence type="ECO:0000256" key="1">
    <source>
        <dbReference type="ARBA" id="ARBA00004601"/>
    </source>
</evidence>
<protein>
    <recommendedName>
        <fullName evidence="3">Vacuolar protein sorting-associated protein 52 homolog</fullName>
    </recommendedName>
</protein>
<evidence type="ECO:0000256" key="3">
    <source>
        <dbReference type="ARBA" id="ARBA00017083"/>
    </source>
</evidence>
<comment type="subcellular location">
    <subcellularLocation>
        <location evidence="1">Golgi apparatus</location>
        <location evidence="1">trans-Golgi network</location>
    </subcellularLocation>
</comment>
<gene>
    <name evidence="10" type="primary">8236606</name>
    <name evidence="9" type="ORF">Phum_PHUM164360</name>
</gene>
<dbReference type="InterPro" id="IPR048319">
    <property type="entry name" value="Vps52_CC"/>
</dbReference>
<dbReference type="InterPro" id="IPR007258">
    <property type="entry name" value="Vps52"/>
</dbReference>
<evidence type="ECO:0000259" key="8">
    <source>
        <dbReference type="Pfam" id="PF20655"/>
    </source>
</evidence>
<dbReference type="GO" id="GO:0015031">
    <property type="term" value="P:protein transport"/>
    <property type="evidence" value="ECO:0007669"/>
    <property type="project" value="UniProtKB-KW"/>
</dbReference>
<dbReference type="PANTHER" id="PTHR14190">
    <property type="entry name" value="SUPPRESSOR OF ACTIN MUTATIONS 2/VACUOLAR PROTEIN SORTING 52"/>
    <property type="match status" value="1"/>
</dbReference>
<sequence>MNTFGENVLEDATVQEVLQTGTDLRKYSAEIEKELKDVENKSIQDYIKESQNIASLHNQICDCDNILAQAVTHPLSQFIDDISVSETLINSILDIPVVDKAFISQLMILNHKINFVKEQNFKDAKCSQDVMEVLEKLRIKAVTKIRLYLLEQVSKFRKPLANYQVPQSVLLKNKFLFEFLMGQERNTAAEISSEYVETMSKVYFSYFKSYDSRLMKLSYEEAATKDDLMGIEDTGSRGGLFHKATLKHKTTVFTIGNRGDILTTQIEAPVIVPHAAQKSGTKVTLFRSEQYALLDNACREYLFLSEFFVVKGKEMGPHYVARRYAELSGAMIGLSESFPNDLVNDLLTQLQEEVELFILKMAAVFQQRKDQLIFLINNYDMILSVLMERTKDHCKEAEAFRNQLTTRSNEYVEEILSPHFGGIIQFVRESESMLEKEQHDELKHLERKSLQLVQSFSNTWKKSLEELQSEILRSFPSLVTGGALLQLALTTLVQYYHRFHKLLTPNAKSQLTNIHHIMVEIKKYKTNF</sequence>
<dbReference type="KEGG" id="phu:Phum_PHUM164360"/>
<evidence type="ECO:0000256" key="2">
    <source>
        <dbReference type="ARBA" id="ARBA00008180"/>
    </source>
</evidence>
<evidence type="ECO:0000256" key="4">
    <source>
        <dbReference type="ARBA" id="ARBA00022448"/>
    </source>
</evidence>
<dbReference type="GeneID" id="8236606"/>
<dbReference type="eggNOG" id="KOG1961">
    <property type="taxonomic scope" value="Eukaryota"/>
</dbReference>
<dbReference type="GO" id="GO:0042147">
    <property type="term" value="P:retrograde transport, endosome to Golgi"/>
    <property type="evidence" value="ECO:0007669"/>
    <property type="project" value="TreeGrafter"/>
</dbReference>
<dbReference type="EnsemblMetazoa" id="PHUM164360-RA">
    <property type="protein sequence ID" value="PHUM164360-PA"/>
    <property type="gene ID" value="PHUM164360"/>
</dbReference>
<accession>E0VFQ8</accession>
<dbReference type="InterPro" id="IPR048361">
    <property type="entry name" value="Vps52_C"/>
</dbReference>
<keyword evidence="6" id="KW-0333">Golgi apparatus</keyword>
<dbReference type="GO" id="GO:0019905">
    <property type="term" value="F:syntaxin binding"/>
    <property type="evidence" value="ECO:0007669"/>
    <property type="project" value="TreeGrafter"/>
</dbReference>
<keyword evidence="11" id="KW-1185">Reference proteome</keyword>
<dbReference type="EMBL" id="AAZO01001920">
    <property type="status" value="NOT_ANNOTATED_CDS"/>
    <property type="molecule type" value="Genomic_DNA"/>
</dbReference>
<organism>
    <name type="scientific">Pediculus humanus subsp. corporis</name>
    <name type="common">Body louse</name>
    <dbReference type="NCBI Taxonomy" id="121224"/>
    <lineage>
        <taxon>Eukaryota</taxon>
        <taxon>Metazoa</taxon>
        <taxon>Ecdysozoa</taxon>
        <taxon>Arthropoda</taxon>
        <taxon>Hexapoda</taxon>
        <taxon>Insecta</taxon>
        <taxon>Pterygota</taxon>
        <taxon>Neoptera</taxon>
        <taxon>Paraneoptera</taxon>
        <taxon>Psocodea</taxon>
        <taxon>Troctomorpha</taxon>
        <taxon>Phthiraptera</taxon>
        <taxon>Anoplura</taxon>
        <taxon>Pediculidae</taxon>
        <taxon>Pediculus</taxon>
    </lineage>
</organism>
<evidence type="ECO:0000313" key="9">
    <source>
        <dbReference type="EMBL" id="EEB12214.1"/>
    </source>
</evidence>
<dbReference type="OrthoDB" id="19482at2759"/>
<comment type="similarity">
    <text evidence="2">Belongs to the VPS52 family.</text>
</comment>
<dbReference type="GO" id="GO:0032456">
    <property type="term" value="P:endocytic recycling"/>
    <property type="evidence" value="ECO:0007669"/>
    <property type="project" value="TreeGrafter"/>
</dbReference>
<dbReference type="EMBL" id="AAZO01001919">
    <property type="status" value="NOT_ANNOTATED_CDS"/>
    <property type="molecule type" value="Genomic_DNA"/>
</dbReference>
<keyword evidence="4" id="KW-0813">Transport</keyword>
<dbReference type="GO" id="GO:0007041">
    <property type="term" value="P:lysosomal transport"/>
    <property type="evidence" value="ECO:0007669"/>
    <property type="project" value="TreeGrafter"/>
</dbReference>
<dbReference type="Proteomes" id="UP000009046">
    <property type="component" value="Unassembled WGS sequence"/>
</dbReference>
<dbReference type="HOGENOM" id="CLU_010797_0_0_1"/>
<feature type="domain" description="Vps52 C-terminal" evidence="8">
    <location>
        <begin position="197"/>
        <end position="314"/>
    </location>
</feature>
<dbReference type="InParanoid" id="E0VFQ8"/>
<evidence type="ECO:0000256" key="6">
    <source>
        <dbReference type="ARBA" id="ARBA00023034"/>
    </source>
</evidence>
<dbReference type="FunCoup" id="E0VFQ8">
    <property type="interactions" value="1944"/>
</dbReference>
<evidence type="ECO:0000256" key="5">
    <source>
        <dbReference type="ARBA" id="ARBA00022927"/>
    </source>
</evidence>
<dbReference type="CTD" id="8236606"/>
<evidence type="ECO:0000313" key="11">
    <source>
        <dbReference type="Proteomes" id="UP000009046"/>
    </source>
</evidence>
<feature type="domain" description="Vps52 coiled-coil" evidence="7">
    <location>
        <begin position="69"/>
        <end position="180"/>
    </location>
</feature>
<dbReference type="OMA" id="IHVVMVE"/>
<dbReference type="GO" id="GO:0006896">
    <property type="term" value="P:Golgi to vacuole transport"/>
    <property type="evidence" value="ECO:0007669"/>
    <property type="project" value="TreeGrafter"/>
</dbReference>
<dbReference type="VEuPathDB" id="VectorBase:PHUM164360"/>
<dbReference type="Pfam" id="PF04129">
    <property type="entry name" value="Vps52_CC"/>
    <property type="match status" value="1"/>
</dbReference>
<dbReference type="GO" id="GO:0005829">
    <property type="term" value="C:cytosol"/>
    <property type="evidence" value="ECO:0007669"/>
    <property type="project" value="GOC"/>
</dbReference>
<name>E0VFQ8_PEDHC</name>
<reference evidence="9" key="1">
    <citation type="submission" date="2007-04" db="EMBL/GenBank/DDBJ databases">
        <title>Annotation of Pediculus humanus corporis strain USDA.</title>
        <authorList>
            <person name="Kirkness E."/>
            <person name="Hannick L."/>
            <person name="Hass B."/>
            <person name="Bruggner R."/>
            <person name="Lawson D."/>
            <person name="Bidwell S."/>
            <person name="Joardar V."/>
            <person name="Caler E."/>
            <person name="Walenz B."/>
            <person name="Inman J."/>
            <person name="Schobel S."/>
            <person name="Galinsky K."/>
            <person name="Amedeo P."/>
            <person name="Strausberg R."/>
        </authorList>
    </citation>
    <scope>NUCLEOTIDE SEQUENCE</scope>
    <source>
        <strain>USDA</strain>
    </source>
</reference>
<reference evidence="10" key="3">
    <citation type="submission" date="2020-05" db="UniProtKB">
        <authorList>
            <consortium name="EnsemblMetazoa"/>
        </authorList>
    </citation>
    <scope>IDENTIFICATION</scope>
    <source>
        <strain evidence="10">USDA</strain>
    </source>
</reference>